<sequence length="38" mass="4239">VSKRNALVFGLSTLMQKWPAGALLEPPSLIMTSHERCR</sequence>
<dbReference type="AlphaFoldDB" id="A0A382Q9E8"/>
<feature type="non-terminal residue" evidence="1">
    <location>
        <position position="1"/>
    </location>
</feature>
<name>A0A382Q9E8_9ZZZZ</name>
<gene>
    <name evidence="1" type="ORF">METZ01_LOCUS335053</name>
</gene>
<protein>
    <submittedName>
        <fullName evidence="1">Uncharacterized protein</fullName>
    </submittedName>
</protein>
<organism evidence="1">
    <name type="scientific">marine metagenome</name>
    <dbReference type="NCBI Taxonomy" id="408172"/>
    <lineage>
        <taxon>unclassified sequences</taxon>
        <taxon>metagenomes</taxon>
        <taxon>ecological metagenomes</taxon>
    </lineage>
</organism>
<accession>A0A382Q9E8</accession>
<evidence type="ECO:0000313" key="1">
    <source>
        <dbReference type="EMBL" id="SVC82199.1"/>
    </source>
</evidence>
<reference evidence="1" key="1">
    <citation type="submission" date="2018-05" db="EMBL/GenBank/DDBJ databases">
        <authorList>
            <person name="Lanie J.A."/>
            <person name="Ng W.-L."/>
            <person name="Kazmierczak K.M."/>
            <person name="Andrzejewski T.M."/>
            <person name="Davidsen T.M."/>
            <person name="Wayne K.J."/>
            <person name="Tettelin H."/>
            <person name="Glass J.I."/>
            <person name="Rusch D."/>
            <person name="Podicherti R."/>
            <person name="Tsui H.-C.T."/>
            <person name="Winkler M.E."/>
        </authorList>
    </citation>
    <scope>NUCLEOTIDE SEQUENCE</scope>
</reference>
<feature type="non-terminal residue" evidence="1">
    <location>
        <position position="38"/>
    </location>
</feature>
<proteinExistence type="predicted"/>
<dbReference type="EMBL" id="UINC01112922">
    <property type="protein sequence ID" value="SVC82199.1"/>
    <property type="molecule type" value="Genomic_DNA"/>
</dbReference>